<evidence type="ECO:0000313" key="5">
    <source>
        <dbReference type="EMBL" id="ALU30857.1"/>
    </source>
</evidence>
<dbReference type="Proteomes" id="UP000060043">
    <property type="component" value="Chromosome"/>
</dbReference>
<dbReference type="GO" id="GO:0015689">
    <property type="term" value="P:molybdate ion transport"/>
    <property type="evidence" value="ECO:0007669"/>
    <property type="project" value="TreeGrafter"/>
</dbReference>
<comment type="similarity">
    <text evidence="1">Belongs to the bacterial solute-binding protein 1 family. WtpA subfamily.</text>
</comment>
<feature type="compositionally biased region" description="Low complexity" evidence="2">
    <location>
        <begin position="36"/>
        <end position="58"/>
    </location>
</feature>
<dbReference type="EMBL" id="CP013694">
    <property type="protein sequence ID" value="ALU30162.1"/>
    <property type="molecule type" value="Genomic_DNA"/>
</dbReference>
<dbReference type="EMBL" id="CP013695">
    <property type="protein sequence ID" value="ALU30857.1"/>
    <property type="molecule type" value="Genomic_DNA"/>
</dbReference>
<dbReference type="GeneID" id="14552198"/>
<dbReference type="OMA" id="PCGYRSV"/>
<dbReference type="Gene3D" id="3.40.190.10">
    <property type="entry name" value="Periplasmic binding protein-like II"/>
    <property type="match status" value="2"/>
</dbReference>
<proteinExistence type="inferred from homology"/>
<dbReference type="GO" id="GO:0030973">
    <property type="term" value="F:molybdate ion binding"/>
    <property type="evidence" value="ECO:0007669"/>
    <property type="project" value="TreeGrafter"/>
</dbReference>
<sequence length="377" mass="41333">MSYKKAITRVQAIVIVVIIVIAVVGVAVYFLSQKPSSSPTSSSSTSSSSSNSASSTSQSGNLVIYGAGAYAAILNYLASQFQNQTGIQTHVNPGGSFALASQISQGSPVDVFVPVAFIQAIPLEGSENPGWTIAFLSDQMTIVYSNYTESAPYWNQLYSNYTMAMKTNQTQYWYNFFYLLSTKFSLGIANPNTDPEGLYAYLILNMAGYLYANHNSSYFTDLVKANPNVKSATTTAAFVSPLKAGELDFTFSYVSYAVSQKLDYLKLPPWLSFGYYPNETQWYSQFSYNITVSGKTLTIHGNPVYLYITVPLTSTNPNAAYQFIQFILSHESELSQFGVTPVYPAVLFYNNSTSLPQPINQLLQSGELKYGGTIPSI</sequence>
<evidence type="ECO:0000256" key="2">
    <source>
        <dbReference type="SAM" id="MobiDB-lite"/>
    </source>
</evidence>
<evidence type="ECO:0000313" key="7">
    <source>
        <dbReference type="Proteomes" id="UP000065473"/>
    </source>
</evidence>
<dbReference type="SUPFAM" id="SSF53850">
    <property type="entry name" value="Periplasmic binding protein-like II"/>
    <property type="match status" value="1"/>
</dbReference>
<evidence type="ECO:0000256" key="3">
    <source>
        <dbReference type="SAM" id="Phobius"/>
    </source>
</evidence>
<dbReference type="RefSeq" id="WP_011278515.1">
    <property type="nucleotide sequence ID" value="NZ_BHWZ01000004.1"/>
</dbReference>
<dbReference type="PANTHER" id="PTHR30632">
    <property type="entry name" value="MOLYBDATE-BINDING PERIPLASMIC PROTEIN"/>
    <property type="match status" value="1"/>
</dbReference>
<gene>
    <name evidence="4" type="ORF">ATY89_09590</name>
    <name evidence="5" type="ORF">ATZ20_01000</name>
</gene>
<accession>A0A0U2WVL9</accession>
<dbReference type="CDD" id="cd13540">
    <property type="entry name" value="PBP2_ModA_WtpA"/>
    <property type="match status" value="1"/>
</dbReference>
<keyword evidence="3" id="KW-1133">Transmembrane helix</keyword>
<dbReference type="PaxDb" id="1435377-SUSAZ_08080"/>
<protein>
    <submittedName>
        <fullName evidence="4">ABC transporter substrate-binding protein</fullName>
    </submittedName>
</protein>
<feature type="transmembrane region" description="Helical" evidence="3">
    <location>
        <begin position="12"/>
        <end position="31"/>
    </location>
</feature>
<feature type="region of interest" description="Disordered" evidence="2">
    <location>
        <begin position="35"/>
        <end position="58"/>
    </location>
</feature>
<name>A0A0U2WVL9_9CREN</name>
<dbReference type="AlphaFoldDB" id="A0A0U2WVL9"/>
<dbReference type="Proteomes" id="UP000065473">
    <property type="component" value="Chromosome"/>
</dbReference>
<dbReference type="OrthoDB" id="7820at2157"/>
<dbReference type="PANTHER" id="PTHR30632:SF16">
    <property type="entry name" value="MOLYBDATE_TUNGSTATE-BINDING PROTEIN WTPA"/>
    <property type="match status" value="1"/>
</dbReference>
<evidence type="ECO:0000313" key="6">
    <source>
        <dbReference type="Proteomes" id="UP000060043"/>
    </source>
</evidence>
<evidence type="ECO:0000313" key="4">
    <source>
        <dbReference type="EMBL" id="ALU30162.1"/>
    </source>
</evidence>
<dbReference type="STRING" id="1435377.SUSAZ_08080"/>
<keyword evidence="3" id="KW-0472">Membrane</keyword>
<dbReference type="Pfam" id="PF13531">
    <property type="entry name" value="SBP_bac_11"/>
    <property type="match status" value="1"/>
</dbReference>
<dbReference type="InterPro" id="IPR050682">
    <property type="entry name" value="ModA/WtpA"/>
</dbReference>
<evidence type="ECO:0000256" key="1">
    <source>
        <dbReference type="ARBA" id="ARBA00009438"/>
    </source>
</evidence>
<organism evidence="4 7">
    <name type="scientific">Sulfolobus acidocaldarius</name>
    <dbReference type="NCBI Taxonomy" id="2285"/>
    <lineage>
        <taxon>Archaea</taxon>
        <taxon>Thermoproteota</taxon>
        <taxon>Thermoprotei</taxon>
        <taxon>Sulfolobales</taxon>
        <taxon>Sulfolobaceae</taxon>
        <taxon>Sulfolobus</taxon>
    </lineage>
</organism>
<keyword evidence="3" id="KW-0812">Transmembrane</keyword>
<reference evidence="6 7" key="1">
    <citation type="submission" date="2015-12" db="EMBL/GenBank/DDBJ databases">
        <title>A stable core within a dynamic pangenome in Sulfolobus acidocaldarius.</title>
        <authorList>
            <person name="Anderson R."/>
            <person name="Kouris A."/>
            <person name="Seward C."/>
            <person name="Campbell K."/>
            <person name="Whitaker R."/>
        </authorList>
    </citation>
    <scope>NUCLEOTIDE SEQUENCE [LARGE SCALE GENOMIC DNA]</scope>
    <source>
        <strain evidence="4 7">GG12-C01-09</strain>
        <strain evidence="5 6">NG05B_CO5_07</strain>
    </source>
</reference>